<comment type="caution">
    <text evidence="3">The sequence shown here is derived from an EMBL/GenBank/DDBJ whole genome shotgun (WGS) entry which is preliminary data.</text>
</comment>
<dbReference type="InterPro" id="IPR024752">
    <property type="entry name" value="Myb/SANT-like_dom"/>
</dbReference>
<protein>
    <recommendedName>
        <fullName evidence="2">Myb/SANT-like domain-containing protein</fullName>
    </recommendedName>
</protein>
<dbReference type="EMBL" id="JACGCM010001886">
    <property type="protein sequence ID" value="KAF6147610.1"/>
    <property type="molecule type" value="Genomic_DNA"/>
</dbReference>
<dbReference type="InterPro" id="IPR011990">
    <property type="entry name" value="TPR-like_helical_dom_sf"/>
</dbReference>
<evidence type="ECO:0000259" key="2">
    <source>
        <dbReference type="Pfam" id="PF12776"/>
    </source>
</evidence>
<sequence>MDNQLSRQDRSRTKWTESLDKVFVDLALEHILQGNWSDNAFNKAGWKYIRDEFIKQTGLEFNRKQLKKHLDVLRNRYLNMKSQLEQKPFGREDSRYMMNGDDILEFYIEVDPVSDTMSVETGDMIKTEDMVIGGVERKTEGETSSAYRNGDEEDENNVTLTERADSLFERINDSNIATNTLLYNKMMTLYMSVGQLMKLPVVIEEMNRKKVSLDLFTFNLWISACAASMDIDSVRRILYEMSDDSNSSEAWVIYKQLADIYITTGNLVNMEKILWLRLMERPP</sequence>
<accession>A0A7J7LYJ0</accession>
<dbReference type="InterPro" id="IPR045026">
    <property type="entry name" value="LIMYB"/>
</dbReference>
<dbReference type="AlphaFoldDB" id="A0A7J7LYJ0"/>
<evidence type="ECO:0000256" key="1">
    <source>
        <dbReference type="ARBA" id="ARBA00022737"/>
    </source>
</evidence>
<reference evidence="3 4" key="1">
    <citation type="journal article" date="2020" name="IScience">
        <title>Genome Sequencing of the Endangered Kingdonia uniflora (Circaeasteraceae, Ranunculales) Reveals Potential Mechanisms of Evolutionary Specialization.</title>
        <authorList>
            <person name="Sun Y."/>
            <person name="Deng T."/>
            <person name="Zhang A."/>
            <person name="Moore M.J."/>
            <person name="Landis J.B."/>
            <person name="Lin N."/>
            <person name="Zhang H."/>
            <person name="Zhang X."/>
            <person name="Huang J."/>
            <person name="Zhang X."/>
            <person name="Sun H."/>
            <person name="Wang H."/>
        </authorList>
    </citation>
    <scope>NUCLEOTIDE SEQUENCE [LARGE SCALE GENOMIC DNA]</scope>
    <source>
        <strain evidence="3">TB1705</strain>
        <tissue evidence="3">Leaf</tissue>
    </source>
</reference>
<proteinExistence type="predicted"/>
<feature type="domain" description="Myb/SANT-like" evidence="2">
    <location>
        <begin position="14"/>
        <end position="102"/>
    </location>
</feature>
<gene>
    <name evidence="3" type="ORF">GIB67_031601</name>
</gene>
<dbReference type="InterPro" id="IPR002885">
    <property type="entry name" value="PPR_rpt"/>
</dbReference>
<keyword evidence="1" id="KW-0677">Repeat</keyword>
<dbReference type="Pfam" id="PF13812">
    <property type="entry name" value="PPR_3"/>
    <property type="match status" value="1"/>
</dbReference>
<dbReference type="OrthoDB" id="662172at2759"/>
<name>A0A7J7LYJ0_9MAGN</name>
<evidence type="ECO:0000313" key="4">
    <source>
        <dbReference type="Proteomes" id="UP000541444"/>
    </source>
</evidence>
<dbReference type="PANTHER" id="PTHR47584">
    <property type="match status" value="1"/>
</dbReference>
<keyword evidence="4" id="KW-1185">Reference proteome</keyword>
<evidence type="ECO:0000313" key="3">
    <source>
        <dbReference type="EMBL" id="KAF6147610.1"/>
    </source>
</evidence>
<dbReference type="PANTHER" id="PTHR47584:SF2">
    <property type="entry name" value="L10-INTERACTING MYB DOMAIN-CONTAINING PROTEIN-LIKE"/>
    <property type="match status" value="1"/>
</dbReference>
<dbReference type="Gene3D" id="1.25.40.10">
    <property type="entry name" value="Tetratricopeptide repeat domain"/>
    <property type="match status" value="1"/>
</dbReference>
<dbReference type="Pfam" id="PF12776">
    <property type="entry name" value="Myb_DNA-bind_3"/>
    <property type="match status" value="1"/>
</dbReference>
<dbReference type="Proteomes" id="UP000541444">
    <property type="component" value="Unassembled WGS sequence"/>
</dbReference>
<organism evidence="3 4">
    <name type="scientific">Kingdonia uniflora</name>
    <dbReference type="NCBI Taxonomy" id="39325"/>
    <lineage>
        <taxon>Eukaryota</taxon>
        <taxon>Viridiplantae</taxon>
        <taxon>Streptophyta</taxon>
        <taxon>Embryophyta</taxon>
        <taxon>Tracheophyta</taxon>
        <taxon>Spermatophyta</taxon>
        <taxon>Magnoliopsida</taxon>
        <taxon>Ranunculales</taxon>
        <taxon>Circaeasteraceae</taxon>
        <taxon>Kingdonia</taxon>
    </lineage>
</organism>